<proteinExistence type="predicted"/>
<dbReference type="AlphaFoldDB" id="A0A1I7S122"/>
<dbReference type="WBParaSite" id="BXY_0669700.1">
    <property type="protein sequence ID" value="BXY_0669700.1"/>
    <property type="gene ID" value="BXY_0669700"/>
</dbReference>
<accession>A0A1I7S122</accession>
<reference evidence="2" key="1">
    <citation type="submission" date="2016-11" db="UniProtKB">
        <authorList>
            <consortium name="WormBaseParasite"/>
        </authorList>
    </citation>
    <scope>IDENTIFICATION</scope>
</reference>
<evidence type="ECO:0000313" key="2">
    <source>
        <dbReference type="WBParaSite" id="BXY_0669700.1"/>
    </source>
</evidence>
<organism evidence="1 2">
    <name type="scientific">Bursaphelenchus xylophilus</name>
    <name type="common">Pinewood nematode worm</name>
    <name type="synonym">Aphelenchoides xylophilus</name>
    <dbReference type="NCBI Taxonomy" id="6326"/>
    <lineage>
        <taxon>Eukaryota</taxon>
        <taxon>Metazoa</taxon>
        <taxon>Ecdysozoa</taxon>
        <taxon>Nematoda</taxon>
        <taxon>Chromadorea</taxon>
        <taxon>Rhabditida</taxon>
        <taxon>Tylenchina</taxon>
        <taxon>Tylenchomorpha</taxon>
        <taxon>Aphelenchoidea</taxon>
        <taxon>Aphelenchoididae</taxon>
        <taxon>Bursaphelenchus</taxon>
    </lineage>
</organism>
<protein>
    <submittedName>
        <fullName evidence="2">Uncharacterized protein</fullName>
    </submittedName>
</protein>
<dbReference type="Proteomes" id="UP000095284">
    <property type="component" value="Unplaced"/>
</dbReference>
<name>A0A1I7S122_BURXY</name>
<sequence length="102" mass="11456">MEEAVAPEFPAHLNERHVVAEALLGGTRISDTLIPADDFNDEKIGRLTVNWNWKLTRRPPTTRNHCQTAFERSALSTIPTIFGCIRSRLQLWGNDVVAGTSR</sequence>
<evidence type="ECO:0000313" key="1">
    <source>
        <dbReference type="Proteomes" id="UP000095284"/>
    </source>
</evidence>